<accession>A0A6I9R551</accession>
<feature type="compositionally biased region" description="Basic and acidic residues" evidence="1">
    <location>
        <begin position="333"/>
        <end position="350"/>
    </location>
</feature>
<evidence type="ECO:0000313" key="3">
    <source>
        <dbReference type="Proteomes" id="UP000504607"/>
    </source>
</evidence>
<sequence>MDRSAHNPCAPSVSHSAIQSPPPSLLRESPLSDTPPPAQLGNPPQPLYSLSLSPFAEGLPCSLPIDSDGIPSDEALDEDVADEELDPLSSSARVRSCDVYLGFTDRRASILRLVKWLRAELEMQGMMCFVSDRCRCKDAYAHSIAREAMEAASFGVVVITHKSLSNAYSMEEMAIFLERKRLVPIFFGLSQGDCIAMDIVQRRGELWERFGGDLWTAYGGLEKEWKEVVNKLSRAEPKWEVNAGNYRDSIMDVLLLLGKGLRRRSVIEKVDRWKDSVAKELPISRNLHFVGRKKELMELEMLLFGDVEGEHHDDYIEISTRKRHRRKMTGGNSRRDRIAKANEERRSKGKETVVWKENKNDIEMEGIESGERPLRLGKKSSATDLLFGKGVACVSGDSGVGKTELLLEFAYRFSQRYKMVLWVGGEARYLRQNFMKLLPLLGVDVDMDNELSPERNEPKSFEDMEEEAIRKVHKELMRDIPFLLVIDNLERENDWWDGRNVMELLPRFSGQTHVLISTRLPQILNIKPLRLLCLSGSDSMSLMKGSSRDLKTEEADALRIIEEKLGRLPLGLSLVGAILSELPIAPSKLLDSINRIPFSEHTWSGDDLILRRNPFLVQLLDVCFATLDQAEMPNKLATKMVQASYWFAPSVIPIPLLARAARETRRAHRGSQFWRRCLHLISCTWMISKAPNSKADASSVLVRFRLARSTKNGYISFHDIIKLYAHKKGDVRIARSVIRAIRTEGSLLQHSDHIWAACLLLFKFGRDPVAVNLSTRDLLSFIKQFVLPLAYHNFTRYSWCSAVMELLRLCTETLESLENSFLNEVNNTRNNSSSMRRPKGQSSVQSDPQLYQDLAHLRAMLLETRAKFMLKGGQYDLGEQLCRTAVSIKEVIYGWDHPETQATCETLERLMRFQSNFMIS</sequence>
<dbReference type="AlphaFoldDB" id="A0A6I9R551"/>
<dbReference type="RefSeq" id="XP_010917926.1">
    <property type="nucleotide sequence ID" value="XM_010919624.2"/>
</dbReference>
<dbReference type="InParanoid" id="A0A6I9R551"/>
<dbReference type="PRINTS" id="PR00364">
    <property type="entry name" value="DISEASERSIST"/>
</dbReference>
<proteinExistence type="predicted"/>
<dbReference type="InterPro" id="IPR002182">
    <property type="entry name" value="NB-ARC"/>
</dbReference>
<evidence type="ECO:0000259" key="2">
    <source>
        <dbReference type="SMART" id="SM00382"/>
    </source>
</evidence>
<protein>
    <submittedName>
        <fullName evidence="4">Uncharacterized protein LOC105042423</fullName>
    </submittedName>
</protein>
<name>A0A6I9R551_ELAGV</name>
<reference evidence="4" key="1">
    <citation type="submission" date="2025-08" db="UniProtKB">
        <authorList>
            <consortium name="RefSeq"/>
        </authorList>
    </citation>
    <scope>IDENTIFICATION</scope>
</reference>
<dbReference type="GO" id="GO:0000725">
    <property type="term" value="P:recombinational repair"/>
    <property type="evidence" value="ECO:0007669"/>
    <property type="project" value="TreeGrafter"/>
</dbReference>
<feature type="region of interest" description="Disordered" evidence="1">
    <location>
        <begin position="324"/>
        <end position="350"/>
    </location>
</feature>
<dbReference type="InterPro" id="IPR027417">
    <property type="entry name" value="P-loop_NTPase"/>
</dbReference>
<evidence type="ECO:0000256" key="1">
    <source>
        <dbReference type="SAM" id="MobiDB-lite"/>
    </source>
</evidence>
<dbReference type="GeneID" id="105042423"/>
<dbReference type="Gene3D" id="3.40.50.10140">
    <property type="entry name" value="Toll/interleukin-1 receptor homology (TIR) domain"/>
    <property type="match status" value="1"/>
</dbReference>
<dbReference type="GO" id="GO:0043531">
    <property type="term" value="F:ADP binding"/>
    <property type="evidence" value="ECO:0007669"/>
    <property type="project" value="InterPro"/>
</dbReference>
<dbReference type="Pfam" id="PF25895">
    <property type="entry name" value="WHD_plant_disease"/>
    <property type="match status" value="1"/>
</dbReference>
<dbReference type="InterPro" id="IPR003593">
    <property type="entry name" value="AAA+_ATPase"/>
</dbReference>
<evidence type="ECO:0000313" key="4">
    <source>
        <dbReference type="RefSeq" id="XP_010917926.1"/>
    </source>
</evidence>
<keyword evidence="3" id="KW-1185">Reference proteome</keyword>
<organism evidence="3 4">
    <name type="scientific">Elaeis guineensis var. tenera</name>
    <name type="common">Oil palm</name>
    <dbReference type="NCBI Taxonomy" id="51953"/>
    <lineage>
        <taxon>Eukaryota</taxon>
        <taxon>Viridiplantae</taxon>
        <taxon>Streptophyta</taxon>
        <taxon>Embryophyta</taxon>
        <taxon>Tracheophyta</taxon>
        <taxon>Spermatophyta</taxon>
        <taxon>Magnoliopsida</taxon>
        <taxon>Liliopsida</taxon>
        <taxon>Arecaceae</taxon>
        <taxon>Arecoideae</taxon>
        <taxon>Cocoseae</taxon>
        <taxon>Elaeidinae</taxon>
        <taxon>Elaeis</taxon>
    </lineage>
</organism>
<dbReference type="Gene3D" id="3.40.50.300">
    <property type="entry name" value="P-loop containing nucleotide triphosphate hydrolases"/>
    <property type="match status" value="1"/>
</dbReference>
<feature type="region of interest" description="Disordered" evidence="1">
    <location>
        <begin position="1"/>
        <end position="46"/>
    </location>
</feature>
<dbReference type="Pfam" id="PF00931">
    <property type="entry name" value="NB-ARC"/>
    <property type="match status" value="1"/>
</dbReference>
<dbReference type="SUPFAM" id="SSF52540">
    <property type="entry name" value="P-loop containing nucleoside triphosphate hydrolases"/>
    <property type="match status" value="1"/>
</dbReference>
<dbReference type="Proteomes" id="UP000504607">
    <property type="component" value="Chromosome 3"/>
</dbReference>
<dbReference type="KEGG" id="egu:105042423"/>
<dbReference type="InterPro" id="IPR035897">
    <property type="entry name" value="Toll_tir_struct_dom_sf"/>
</dbReference>
<dbReference type="SMART" id="SM00382">
    <property type="entry name" value="AAA"/>
    <property type="match status" value="1"/>
</dbReference>
<dbReference type="OrthoDB" id="626167at2759"/>
<dbReference type="PANTHER" id="PTHR32472">
    <property type="entry name" value="DNA REPAIR PROTEIN RADA"/>
    <property type="match status" value="1"/>
</dbReference>
<dbReference type="InterPro" id="IPR058874">
    <property type="entry name" value="WHD_plant"/>
</dbReference>
<gene>
    <name evidence="4" type="primary">LOC105042423</name>
</gene>
<feature type="compositionally biased region" description="Pro residues" evidence="1">
    <location>
        <begin position="33"/>
        <end position="46"/>
    </location>
</feature>
<dbReference type="SUPFAM" id="SSF52200">
    <property type="entry name" value="Toll/Interleukin receptor TIR domain"/>
    <property type="match status" value="1"/>
</dbReference>
<dbReference type="PANTHER" id="PTHR32472:SF18">
    <property type="entry name" value="OS11G0576100 PROTEIN"/>
    <property type="match status" value="1"/>
</dbReference>
<feature type="domain" description="AAA+ ATPase" evidence="2">
    <location>
        <begin position="388"/>
        <end position="530"/>
    </location>
</feature>